<evidence type="ECO:0000313" key="4">
    <source>
        <dbReference type="EMBL" id="OAY45961.1"/>
    </source>
</evidence>
<reference evidence="5" key="1">
    <citation type="journal article" date="2016" name="Nat. Biotechnol.">
        <title>Sequencing wild and cultivated cassava and related species reveals extensive interspecific hybridization and genetic diversity.</title>
        <authorList>
            <person name="Bredeson J.V."/>
            <person name="Lyons J.B."/>
            <person name="Prochnik S.E."/>
            <person name="Wu G.A."/>
            <person name="Ha C.M."/>
            <person name="Edsinger-Gonzales E."/>
            <person name="Grimwood J."/>
            <person name="Schmutz J."/>
            <person name="Rabbi I.Y."/>
            <person name="Egesi C."/>
            <person name="Nauluvula P."/>
            <person name="Lebot V."/>
            <person name="Ndunguru J."/>
            <person name="Mkamilo G."/>
            <person name="Bart R.S."/>
            <person name="Setter T.L."/>
            <person name="Gleadow R.M."/>
            <person name="Kulakow P."/>
            <person name="Ferguson M.E."/>
            <person name="Rounsley S."/>
            <person name="Rokhsar D.S."/>
        </authorList>
    </citation>
    <scope>NUCLEOTIDE SEQUENCE [LARGE SCALE GENOMIC DNA]</scope>
    <source>
        <strain evidence="5">cv. AM560-2</strain>
    </source>
</reference>
<evidence type="ECO:0000313" key="5">
    <source>
        <dbReference type="Proteomes" id="UP000091857"/>
    </source>
</evidence>
<dbReference type="STRING" id="3983.A0A2C9VK67"/>
<feature type="compositionally biased region" description="Low complexity" evidence="2">
    <location>
        <begin position="166"/>
        <end position="176"/>
    </location>
</feature>
<feature type="region of interest" description="Disordered" evidence="2">
    <location>
        <begin position="98"/>
        <end position="234"/>
    </location>
</feature>
<proteinExistence type="predicted"/>
<gene>
    <name evidence="4" type="ORF">MANES_07G106100v8</name>
</gene>
<accession>A0A2C9VK67</accession>
<sequence length="968" mass="110579">MKKLFFFRSSSSNIGNNSNGSLPSTDKQVYCDIPLENGLNNQGGDKADKSFQSPKGLKSRKQVHDNLTSSCTSSYLRRSRSMSSAAFLLDGLEQKDFPYMDDHSRSPSSSISSAAHQQCDHQSRRRALTPEGQAKAKRFESTSIQNAYGKERPDSSGSTKSHHDSSGNSTSSNTSSKVLDRYIDGEHQRERSKPKNSSLQRNIVGNGNAGGKLPPRFQYTAPTSPTDGVKDKHRSKSFRDAKGTHLHFSSRDWVENGFGHESPQRLAKDVIERLSQTHSFHKSNFKEVNHDIPITIEDIYSRSMNKCIDSSIDVPSQKSYSPPEEPYETINSYSGEDFLGSQNQNCLLGNNYGIMNSVRTEDAVDVELQRRSKEAEQRVLLLSEELDQECFLLYGGFDIPSLIQNIRNLTEDRLSLAIEVSNILNSRISERDASKEEHRLAKAELESQTRRLEKEKGELQSALEKELDRRSSEWSLKLEKYQLEEHRLRERVRELAEQNVSLQKEVSSFTEREAESRSVITYSEQQLRHLTSRLEEASKENHDLRENFSELQDKYKVAEEDLNCIKRNFEEKDKECKELQKSTARLLRTCKEQEKTVEGLREAYSVEIEKQQSLEEYDKRVMKLQREQMRLTGVELALRRDAESHRIEIDSLRHENIGLLNRLKCNGEEIGALTHKLDKEMWTRICCLQNQGLSTLKESTQLCSSLLEFIKGKAGQIPESKQDIELIKNGLDAQFVVEADVRVQGFKRGAENLRRSLETISSVLQEKSSSFASKFELPCTNADGSVKLIHQTSEETLKVELKAESLLTNLLREKLYTKEMEVEQLQAELAAAVRGTEILKCEVQNAMDNLSCVSHELKNFELQMQKKDDNISRLQNDLQESMKELTIIRGILPKVSEERNMMWEEVKQYNEKNMLLNSEISILKKKIEALDEDILLKEGQITILKDSIGTKPFDLLASPDYAQEFLLK</sequence>
<dbReference type="AlphaFoldDB" id="A0A2C9VK67"/>
<feature type="coiled-coil region" evidence="1">
    <location>
        <begin position="857"/>
        <end position="933"/>
    </location>
</feature>
<dbReference type="Gene3D" id="1.10.287.1490">
    <property type="match status" value="1"/>
</dbReference>
<evidence type="ECO:0000256" key="2">
    <source>
        <dbReference type="SAM" id="MobiDB-lite"/>
    </source>
</evidence>
<organism evidence="4 5">
    <name type="scientific">Manihot esculenta</name>
    <name type="common">Cassava</name>
    <name type="synonym">Jatropha manihot</name>
    <dbReference type="NCBI Taxonomy" id="3983"/>
    <lineage>
        <taxon>Eukaryota</taxon>
        <taxon>Viridiplantae</taxon>
        <taxon>Streptophyta</taxon>
        <taxon>Embryophyta</taxon>
        <taxon>Tracheophyta</taxon>
        <taxon>Spermatophyta</taxon>
        <taxon>Magnoliopsida</taxon>
        <taxon>eudicotyledons</taxon>
        <taxon>Gunneridae</taxon>
        <taxon>Pentapetalae</taxon>
        <taxon>rosids</taxon>
        <taxon>fabids</taxon>
        <taxon>Malpighiales</taxon>
        <taxon>Euphorbiaceae</taxon>
        <taxon>Crotonoideae</taxon>
        <taxon>Manihoteae</taxon>
        <taxon>Manihot</taxon>
    </lineage>
</organism>
<dbReference type="Gramene" id="Manes.07G106100.1.v8.1">
    <property type="protein sequence ID" value="Manes.07G106100.1.v8.1.CDS"/>
    <property type="gene ID" value="Manes.07G106100.v8.1"/>
</dbReference>
<name>A0A2C9VK67_MANES</name>
<keyword evidence="5" id="KW-1185">Reference proteome</keyword>
<feature type="coiled-coil region" evidence="1">
    <location>
        <begin position="431"/>
        <end position="582"/>
    </location>
</feature>
<evidence type="ECO:0000256" key="1">
    <source>
        <dbReference type="SAM" id="Coils"/>
    </source>
</evidence>
<comment type="caution">
    <text evidence="4">The sequence shown here is derived from an EMBL/GenBank/DDBJ whole genome shotgun (WGS) entry which is preliminary data.</text>
</comment>
<dbReference type="PANTHER" id="PTHR47491">
    <property type="entry name" value="CAP-GLY DOMAIN LINKER"/>
    <property type="match status" value="1"/>
</dbReference>
<protein>
    <recommendedName>
        <fullName evidence="3">DUF7653 domain-containing protein</fullName>
    </recommendedName>
</protein>
<dbReference type="InterPro" id="IPR056070">
    <property type="entry name" value="DUF7653"/>
</dbReference>
<feature type="domain" description="DUF7653" evidence="3">
    <location>
        <begin position="637"/>
        <end position="768"/>
    </location>
</feature>
<dbReference type="EMBL" id="CM004393">
    <property type="protein sequence ID" value="OAY45961.1"/>
    <property type="molecule type" value="Genomic_DNA"/>
</dbReference>
<feature type="region of interest" description="Disordered" evidence="2">
    <location>
        <begin position="33"/>
        <end position="65"/>
    </location>
</feature>
<feature type="compositionally biased region" description="Basic and acidic residues" evidence="2">
    <location>
        <begin position="178"/>
        <end position="193"/>
    </location>
</feature>
<dbReference type="PANTHER" id="PTHR47491:SF5">
    <property type="entry name" value="CAP-GLY DOMAIN LINKER"/>
    <property type="match status" value="1"/>
</dbReference>
<keyword evidence="1" id="KW-0175">Coiled coil</keyword>
<dbReference type="Pfam" id="PF24670">
    <property type="entry name" value="DUF7653"/>
    <property type="match status" value="1"/>
</dbReference>
<dbReference type="Proteomes" id="UP000091857">
    <property type="component" value="Chromosome 7"/>
</dbReference>
<dbReference type="Gramene" id="Manes.07G106100.2.v8.1">
    <property type="protein sequence ID" value="Manes.07G106100.2.v8.1.CDS"/>
    <property type="gene ID" value="Manes.07G106100.v8.1"/>
</dbReference>
<dbReference type="OrthoDB" id="1938127at2759"/>
<evidence type="ECO:0000259" key="3">
    <source>
        <dbReference type="Pfam" id="PF24670"/>
    </source>
</evidence>
<feature type="compositionally biased region" description="Polar residues" evidence="2">
    <location>
        <begin position="195"/>
        <end position="205"/>
    </location>
</feature>